<dbReference type="InterPro" id="IPR028096">
    <property type="entry name" value="EfeO_Cupredoxin"/>
</dbReference>
<feature type="domain" description="EfeO-type cupredoxin-like" evidence="2">
    <location>
        <begin position="248"/>
        <end position="339"/>
    </location>
</feature>
<dbReference type="Proteomes" id="UP000326331">
    <property type="component" value="Chromosome"/>
</dbReference>
<keyword evidence="1" id="KW-1133">Transmembrane helix</keyword>
<dbReference type="RefSeq" id="WP_158067843.1">
    <property type="nucleotide sequence ID" value="NZ_CP042829.1"/>
</dbReference>
<keyword evidence="4" id="KW-1185">Reference proteome</keyword>
<organism evidence="3 4">
    <name type="scientific">Tepidiforma bonchosmolovskayae</name>
    <dbReference type="NCBI Taxonomy" id="2601677"/>
    <lineage>
        <taxon>Bacteria</taxon>
        <taxon>Bacillati</taxon>
        <taxon>Chloroflexota</taxon>
        <taxon>Tepidiformia</taxon>
        <taxon>Tepidiformales</taxon>
        <taxon>Tepidiformaceae</taxon>
        <taxon>Tepidiforma</taxon>
    </lineage>
</organism>
<dbReference type="SUPFAM" id="SSF49503">
    <property type="entry name" value="Cupredoxins"/>
    <property type="match status" value="1"/>
</dbReference>
<dbReference type="InterPro" id="IPR008972">
    <property type="entry name" value="Cupredoxin"/>
</dbReference>
<gene>
    <name evidence="3" type="ORF">Tbon_11550</name>
</gene>
<keyword evidence="1" id="KW-0812">Transmembrane</keyword>
<dbReference type="Gene3D" id="1.10.287.70">
    <property type="match status" value="1"/>
</dbReference>
<sequence length="357" mass="37607">MDHQANAHGDHHDVHLPDPSIWPLVVGVAALFLGAALIYWSRVDDQTFAGPLLGAAIVSTLIAVFGWAYEDGQMRKKAAMGGHGQAAPTRYTQVVTFALAEGKLEQARKSGIIHDLESSDNQLRDLDGFQDLRIIVSPAATGPSQVLVETTWSDREGLATYEETRQTMLDIIARHTDEVVPGTVQVFDMEVIRDTKDVTFRFGTGAAFTVIAALMLGGFMVGAGLNLFASESTGSGGGGAATPAPVGDPFRVVATDNKFDKKEIVAGPNAEITITLVNRGRAKHNIHFLDKKGGQTLAPGAEGAIIDGGMETKVTFTTPGPGDYYFLCDLHPDQMNGTFKVVEGGPTGSGGAASGGG</sequence>
<dbReference type="Gene3D" id="2.60.40.420">
    <property type="entry name" value="Cupredoxins - blue copper proteins"/>
    <property type="match status" value="1"/>
</dbReference>
<evidence type="ECO:0000313" key="4">
    <source>
        <dbReference type="Proteomes" id="UP000326331"/>
    </source>
</evidence>
<evidence type="ECO:0000313" key="3">
    <source>
        <dbReference type="EMBL" id="QFG03895.1"/>
    </source>
</evidence>
<dbReference type="EMBL" id="CP042829">
    <property type="protein sequence ID" value="QFG03895.1"/>
    <property type="molecule type" value="Genomic_DNA"/>
</dbReference>
<accession>A0ABX6C6N7</accession>
<name>A0ABX6C6N7_9CHLR</name>
<reference evidence="3 4" key="1">
    <citation type="submission" date="2019-10" db="EMBL/GenBank/DDBJ databases">
        <title>Thermopilla bonchosmolovskayae gen. nov., sp. nov., a moderately thermophilic Chloroflexi bacterium from a Chukotka hot spring (Arctic, Russia), representing a novel classis Thermopillaia, which include previously uncultivated lineage OLB14.</title>
        <authorList>
            <person name="Kochetkova T.V."/>
            <person name="Zayulina K.S."/>
            <person name="Zhigarkov V.S."/>
            <person name="Minaev N.V."/>
            <person name="Novikov A."/>
            <person name="Toshchakov S.V."/>
            <person name="Elcheninov A.G."/>
            <person name="Kublanov I.V."/>
        </authorList>
    </citation>
    <scope>NUCLEOTIDE SEQUENCE [LARGE SCALE GENOMIC DNA]</scope>
    <source>
        <strain evidence="3 4">3753O</strain>
    </source>
</reference>
<evidence type="ECO:0000259" key="2">
    <source>
        <dbReference type="Pfam" id="PF13473"/>
    </source>
</evidence>
<feature type="transmembrane region" description="Helical" evidence="1">
    <location>
        <begin position="202"/>
        <end position="225"/>
    </location>
</feature>
<feature type="transmembrane region" description="Helical" evidence="1">
    <location>
        <begin position="48"/>
        <end position="69"/>
    </location>
</feature>
<protein>
    <recommendedName>
        <fullName evidence="2">EfeO-type cupredoxin-like domain-containing protein</fullName>
    </recommendedName>
</protein>
<feature type="transmembrane region" description="Helical" evidence="1">
    <location>
        <begin position="21"/>
        <end position="42"/>
    </location>
</feature>
<proteinExistence type="predicted"/>
<keyword evidence="1" id="KW-0472">Membrane</keyword>
<dbReference type="Pfam" id="PF13473">
    <property type="entry name" value="Cupredoxin_1"/>
    <property type="match status" value="1"/>
</dbReference>
<evidence type="ECO:0000256" key="1">
    <source>
        <dbReference type="SAM" id="Phobius"/>
    </source>
</evidence>